<dbReference type="Gene3D" id="1.10.10.10">
    <property type="entry name" value="Winged helix-like DNA-binding domain superfamily/Winged helix DNA-binding domain"/>
    <property type="match status" value="1"/>
</dbReference>
<dbReference type="OrthoDB" id="582199at2"/>
<dbReference type="PANTHER" id="PTHR33164">
    <property type="entry name" value="TRANSCRIPTIONAL REGULATOR, MARR FAMILY"/>
    <property type="match status" value="1"/>
</dbReference>
<dbReference type="PRINTS" id="PR00598">
    <property type="entry name" value="HTHMARR"/>
</dbReference>
<dbReference type="InterPro" id="IPR000835">
    <property type="entry name" value="HTH_MarR-typ"/>
</dbReference>
<evidence type="ECO:0000259" key="1">
    <source>
        <dbReference type="PROSITE" id="PS50995"/>
    </source>
</evidence>
<dbReference type="PROSITE" id="PS50995">
    <property type="entry name" value="HTH_MARR_2"/>
    <property type="match status" value="1"/>
</dbReference>
<evidence type="ECO:0000313" key="3">
    <source>
        <dbReference type="Proteomes" id="UP000244898"/>
    </source>
</evidence>
<protein>
    <recommendedName>
        <fullName evidence="1">HTH marR-type domain-containing protein</fullName>
    </recommendedName>
</protein>
<dbReference type="InterPro" id="IPR036390">
    <property type="entry name" value="WH_DNA-bd_sf"/>
</dbReference>
<name>A0A2R8C6P9_9RHOB</name>
<dbReference type="Proteomes" id="UP000244898">
    <property type="component" value="Unassembled WGS sequence"/>
</dbReference>
<dbReference type="InterPro" id="IPR039422">
    <property type="entry name" value="MarR/SlyA-like"/>
</dbReference>
<dbReference type="Pfam" id="PF01047">
    <property type="entry name" value="MarR"/>
    <property type="match status" value="1"/>
</dbReference>
<accession>A0A2R8C6P9</accession>
<reference evidence="3" key="1">
    <citation type="submission" date="2018-03" db="EMBL/GenBank/DDBJ databases">
        <authorList>
            <person name="Rodrigo-Torres L."/>
            <person name="Arahal R. D."/>
            <person name="Lucena T."/>
        </authorList>
    </citation>
    <scope>NUCLEOTIDE SEQUENCE [LARGE SCALE GENOMIC DNA]</scope>
    <source>
        <strain evidence="3">CECT 7615</strain>
    </source>
</reference>
<dbReference type="SMART" id="SM00347">
    <property type="entry name" value="HTH_MARR"/>
    <property type="match status" value="1"/>
</dbReference>
<dbReference type="GO" id="GO:0006950">
    <property type="term" value="P:response to stress"/>
    <property type="evidence" value="ECO:0007669"/>
    <property type="project" value="TreeGrafter"/>
</dbReference>
<organism evidence="2 3">
    <name type="scientific">Falsiruegeria mediterranea M17</name>
    <dbReference type="NCBI Taxonomy" id="1200281"/>
    <lineage>
        <taxon>Bacteria</taxon>
        <taxon>Pseudomonadati</taxon>
        <taxon>Pseudomonadota</taxon>
        <taxon>Alphaproteobacteria</taxon>
        <taxon>Rhodobacterales</taxon>
        <taxon>Roseobacteraceae</taxon>
        <taxon>Falsiruegeria</taxon>
    </lineage>
</organism>
<dbReference type="RefSeq" id="WP_108786360.1">
    <property type="nucleotide sequence ID" value="NZ_ONZG01000003.1"/>
</dbReference>
<dbReference type="EMBL" id="ONZG01000003">
    <property type="protein sequence ID" value="SPJ28109.1"/>
    <property type="molecule type" value="Genomic_DNA"/>
</dbReference>
<sequence length="172" mass="19267">MHGALIPSEEIDNFVTLRARKFTSSVRRALTRDVLQSENLAVLEWQLLFSIARFGSCHVAFVTKHTSIDPAHGSRAATALEKMGLISRREDPRNKRRKLMSLTPSGIETVERIWPKAKQVTANFTDKLSPEDLEELKRLLDLLNGAPLTTGGLEDSQEGVEVFNTRENLVAE</sequence>
<keyword evidence="3" id="KW-1185">Reference proteome</keyword>
<feature type="domain" description="HTH marR-type" evidence="1">
    <location>
        <begin position="8"/>
        <end position="145"/>
    </location>
</feature>
<dbReference type="GO" id="GO:0003700">
    <property type="term" value="F:DNA-binding transcription factor activity"/>
    <property type="evidence" value="ECO:0007669"/>
    <property type="project" value="InterPro"/>
</dbReference>
<dbReference type="AlphaFoldDB" id="A0A2R8C6P9"/>
<evidence type="ECO:0000313" key="2">
    <source>
        <dbReference type="EMBL" id="SPJ28109.1"/>
    </source>
</evidence>
<proteinExistence type="predicted"/>
<dbReference type="SUPFAM" id="SSF46785">
    <property type="entry name" value="Winged helix' DNA-binding domain"/>
    <property type="match status" value="1"/>
</dbReference>
<dbReference type="InterPro" id="IPR036388">
    <property type="entry name" value="WH-like_DNA-bd_sf"/>
</dbReference>
<dbReference type="PANTHER" id="PTHR33164:SF43">
    <property type="entry name" value="HTH-TYPE TRANSCRIPTIONAL REPRESSOR YETL"/>
    <property type="match status" value="1"/>
</dbReference>
<gene>
    <name evidence="2" type="ORF">TRM7615_01605</name>
</gene>